<dbReference type="eggNOG" id="COG0438">
    <property type="taxonomic scope" value="Bacteria"/>
</dbReference>
<dbReference type="STRING" id="1189619.pgond44_10954"/>
<feature type="transmembrane region" description="Helical" evidence="1">
    <location>
        <begin position="69"/>
        <end position="88"/>
    </location>
</feature>
<feature type="transmembrane region" description="Helical" evidence="1">
    <location>
        <begin position="331"/>
        <end position="348"/>
    </location>
</feature>
<feature type="transmembrane region" description="Helical" evidence="1">
    <location>
        <begin position="100"/>
        <end position="118"/>
    </location>
</feature>
<reference evidence="4 5" key="1">
    <citation type="journal article" date="2014" name="Genome Biol. Evol.">
        <title>Extensive gene acquisition in the extremely psychrophilic bacterial species Psychroflexus torquis and the link to sea-ice ecosystem specialism.</title>
        <authorList>
            <person name="Feng S."/>
            <person name="Powell S.M."/>
            <person name="Wilson R."/>
            <person name="Bowman J.P."/>
        </authorList>
    </citation>
    <scope>NUCLEOTIDE SEQUENCE [LARGE SCALE GENOMIC DNA]</scope>
    <source>
        <strain evidence="4 5">ACAM 44</strain>
    </source>
</reference>
<evidence type="ECO:0000313" key="4">
    <source>
        <dbReference type="EMBL" id="EMY80660.1"/>
    </source>
</evidence>
<dbReference type="PANTHER" id="PTHR12526:SF630">
    <property type="entry name" value="GLYCOSYLTRANSFERASE"/>
    <property type="match status" value="1"/>
</dbReference>
<keyword evidence="5" id="KW-1185">Reference proteome</keyword>
<dbReference type="Gene3D" id="3.40.50.2000">
    <property type="entry name" value="Glycogen Phosphorylase B"/>
    <property type="match status" value="2"/>
</dbReference>
<dbReference type="CDD" id="cd03808">
    <property type="entry name" value="GT4_CapM-like"/>
    <property type="match status" value="1"/>
</dbReference>
<feature type="domain" description="Glycosyl transferase family 1" evidence="2">
    <location>
        <begin position="544"/>
        <end position="716"/>
    </location>
</feature>
<keyword evidence="1" id="KW-1133">Transmembrane helix</keyword>
<evidence type="ECO:0000256" key="1">
    <source>
        <dbReference type="SAM" id="Phobius"/>
    </source>
</evidence>
<dbReference type="EMBL" id="APLF01000010">
    <property type="protein sequence ID" value="EMY80660.1"/>
    <property type="molecule type" value="Genomic_DNA"/>
</dbReference>
<sequence>MKSSYFLFLFHVIVGYFTYTYVITNTSDSTLYWFLNYDIHQYNWLDFFRVGTPFMLFLNYPFLKLDLPFWFGNLIYACIGFWGIYLFSKWAYKVLNIKSSGNLLIFILLGFILIQPNLHVWNSLISKEVIVFWSISAIFYSSLSIAKRWYQGSIGVFLLVMLRPHVAFMLLTSAIIVFILDRKLSHKLRLLVFSGAVLSCTGLFFLMLKISKIRYFDWSRIQHYNEFSVLSLKETSGYVPMLDYNYVYKLFSLNFRPLFFDAYNAFTLLASLENIISLLFVLFGLLLVFKNFKTLAFSRWMKVSFLFFIIASALYIERYSNLGLFMRTKMMYMPFLFVAITAVISQSMKMNSLNHKLIRLTTVPLSLQYLLKGQPRYMSAFFEVLCVSSGSTKDLEEVANREGVKVQEVEMTRQITPFKDLKSVWKLYKLFKKEKPAIVHTHTPKAGIVGMLAANLAGVPFRLHTVAGLPLMEAQGIKRFVLDTVEKLTYSFATKVYPNSKGLEEFILSHRFTNKSKVKMIGNGSSNGIDTTFFNPSLYTKNSKQELRAQLGLGEKDFVFVFVGRLVSDKGVNELVNAFKGLTSQLVNQSTHYKLLLVGPLETELDPLQDQTLNEIESNLTIITTGFQPDVRPYFAISNALVFPSYREGFPNVVMQAGAMGLPSIVTDINGCNEIIEDGKNGLIIPPKNTKALQEKMLRLVEDEQLYKHLASNSREMITSRYEQKLVWEALLEEYKRLLVNSGQ</sequence>
<protein>
    <submittedName>
        <fullName evidence="4">Glycosyltransferase</fullName>
    </submittedName>
</protein>
<keyword evidence="1" id="KW-0472">Membrane</keyword>
<dbReference type="InterPro" id="IPR001296">
    <property type="entry name" value="Glyco_trans_1"/>
</dbReference>
<keyword evidence="4" id="KW-0808">Transferase</keyword>
<feature type="transmembrane region" description="Helical" evidence="1">
    <location>
        <begin position="130"/>
        <end position="150"/>
    </location>
</feature>
<evidence type="ECO:0000313" key="5">
    <source>
        <dbReference type="Proteomes" id="UP000012317"/>
    </source>
</evidence>
<keyword evidence="1" id="KW-0812">Transmembrane</keyword>
<dbReference type="AlphaFoldDB" id="N1WNU4"/>
<gene>
    <name evidence="4" type="ORF">pgond44_10954</name>
</gene>
<dbReference type="Proteomes" id="UP000012317">
    <property type="component" value="Unassembled WGS sequence"/>
</dbReference>
<proteinExistence type="predicted"/>
<evidence type="ECO:0000259" key="3">
    <source>
        <dbReference type="Pfam" id="PF13579"/>
    </source>
</evidence>
<dbReference type="PATRIC" id="fig|1189619.4.peg.2254"/>
<name>N1WNU4_9FLAO</name>
<feature type="transmembrane region" description="Helical" evidence="1">
    <location>
        <begin position="300"/>
        <end position="316"/>
    </location>
</feature>
<dbReference type="Pfam" id="PF13579">
    <property type="entry name" value="Glyco_trans_4_4"/>
    <property type="match status" value="1"/>
</dbReference>
<comment type="caution">
    <text evidence="4">The sequence shown here is derived from an EMBL/GenBank/DDBJ whole genome shotgun (WGS) entry which is preliminary data.</text>
</comment>
<dbReference type="PANTHER" id="PTHR12526">
    <property type="entry name" value="GLYCOSYLTRANSFERASE"/>
    <property type="match status" value="1"/>
</dbReference>
<dbReference type="SUPFAM" id="SSF53756">
    <property type="entry name" value="UDP-Glycosyltransferase/glycogen phosphorylase"/>
    <property type="match status" value="1"/>
</dbReference>
<dbReference type="Pfam" id="PF00534">
    <property type="entry name" value="Glycos_transf_1"/>
    <property type="match status" value="1"/>
</dbReference>
<feature type="transmembrane region" description="Helical" evidence="1">
    <location>
        <begin position="262"/>
        <end position="288"/>
    </location>
</feature>
<feature type="transmembrane region" description="Helical" evidence="1">
    <location>
        <begin position="190"/>
        <end position="210"/>
    </location>
</feature>
<accession>N1WNU4</accession>
<feature type="transmembrane region" description="Helical" evidence="1">
    <location>
        <begin position="156"/>
        <end position="178"/>
    </location>
</feature>
<organism evidence="4 5">
    <name type="scientific">Psychroflexus gondwanensis ACAM 44</name>
    <dbReference type="NCBI Taxonomy" id="1189619"/>
    <lineage>
        <taxon>Bacteria</taxon>
        <taxon>Pseudomonadati</taxon>
        <taxon>Bacteroidota</taxon>
        <taxon>Flavobacteriia</taxon>
        <taxon>Flavobacteriales</taxon>
        <taxon>Flavobacteriaceae</taxon>
        <taxon>Psychroflexus</taxon>
    </lineage>
</organism>
<evidence type="ECO:0000259" key="2">
    <source>
        <dbReference type="Pfam" id="PF00534"/>
    </source>
</evidence>
<dbReference type="GO" id="GO:0016757">
    <property type="term" value="F:glycosyltransferase activity"/>
    <property type="evidence" value="ECO:0007669"/>
    <property type="project" value="InterPro"/>
</dbReference>
<feature type="transmembrane region" description="Helical" evidence="1">
    <location>
        <begin position="5"/>
        <end position="24"/>
    </location>
</feature>
<dbReference type="InterPro" id="IPR028098">
    <property type="entry name" value="Glyco_trans_4-like_N"/>
</dbReference>
<feature type="domain" description="Glycosyltransferase subfamily 4-like N-terminal" evidence="3">
    <location>
        <begin position="382"/>
        <end position="524"/>
    </location>
</feature>